<accession>A0ABV8F5H3</accession>
<protein>
    <submittedName>
        <fullName evidence="1">Uncharacterized protein</fullName>
    </submittedName>
</protein>
<evidence type="ECO:0000313" key="2">
    <source>
        <dbReference type="Proteomes" id="UP001595698"/>
    </source>
</evidence>
<dbReference type="RefSeq" id="WP_386191194.1">
    <property type="nucleotide sequence ID" value="NZ_JBHSBC010000021.1"/>
</dbReference>
<comment type="caution">
    <text evidence="1">The sequence shown here is derived from an EMBL/GenBank/DDBJ whole genome shotgun (WGS) entry which is preliminary data.</text>
</comment>
<sequence length="134" mass="14855">MSDIKTVAFSVEALQAVQQLEKRFSFNHQLDLGRLGFAYAVQHRLDLDRGSGFGTPGRTGYNEGSIDPDRLMRSAVKIFYPDSQILGEPLRAVETLMSKGLILLLRHLEEGVIGSLSDIVPGYEESDESLKSLE</sequence>
<organism evidence="1 2">
    <name type="scientific">Streptosporangium jomthongense</name>
    <dbReference type="NCBI Taxonomy" id="1193683"/>
    <lineage>
        <taxon>Bacteria</taxon>
        <taxon>Bacillati</taxon>
        <taxon>Actinomycetota</taxon>
        <taxon>Actinomycetes</taxon>
        <taxon>Streptosporangiales</taxon>
        <taxon>Streptosporangiaceae</taxon>
        <taxon>Streptosporangium</taxon>
    </lineage>
</organism>
<dbReference type="Proteomes" id="UP001595698">
    <property type="component" value="Unassembled WGS sequence"/>
</dbReference>
<evidence type="ECO:0000313" key="1">
    <source>
        <dbReference type="EMBL" id="MFC3982713.1"/>
    </source>
</evidence>
<keyword evidence="2" id="KW-1185">Reference proteome</keyword>
<dbReference type="EMBL" id="JBHSBC010000021">
    <property type="protein sequence ID" value="MFC3982713.1"/>
    <property type="molecule type" value="Genomic_DNA"/>
</dbReference>
<reference evidence="2" key="1">
    <citation type="journal article" date="2019" name="Int. J. Syst. Evol. Microbiol.">
        <title>The Global Catalogue of Microorganisms (GCM) 10K type strain sequencing project: providing services to taxonomists for standard genome sequencing and annotation.</title>
        <authorList>
            <consortium name="The Broad Institute Genomics Platform"/>
            <consortium name="The Broad Institute Genome Sequencing Center for Infectious Disease"/>
            <person name="Wu L."/>
            <person name="Ma J."/>
        </authorList>
    </citation>
    <scope>NUCLEOTIDE SEQUENCE [LARGE SCALE GENOMIC DNA]</scope>
    <source>
        <strain evidence="2">TBRC 7912</strain>
    </source>
</reference>
<name>A0ABV8F5H3_9ACTN</name>
<proteinExistence type="predicted"/>
<gene>
    <name evidence="1" type="ORF">ACFOYY_21410</name>
</gene>